<dbReference type="FunFam" id="1.10.10.60:FF:000102">
    <property type="entry name" value="Aristaless related homeobox"/>
    <property type="match status" value="1"/>
</dbReference>
<dbReference type="SUPFAM" id="SSF46689">
    <property type="entry name" value="Homeodomain-like"/>
    <property type="match status" value="1"/>
</dbReference>
<evidence type="ECO:0000256" key="7">
    <source>
        <dbReference type="RuleBase" id="RU000682"/>
    </source>
</evidence>
<dbReference type="InterPro" id="IPR003654">
    <property type="entry name" value="OAR_dom"/>
</dbReference>
<evidence type="ECO:0000256" key="1">
    <source>
        <dbReference type="ARBA" id="ARBA00004123"/>
    </source>
</evidence>
<comment type="subcellular location">
    <subcellularLocation>
        <location evidence="1 6 7">Nucleus</location>
    </subcellularLocation>
</comment>
<dbReference type="Pfam" id="PF03826">
    <property type="entry name" value="OAR"/>
    <property type="match status" value="1"/>
</dbReference>
<sequence>MTSEVLRPTVSMDAITNPSKPLQCSSMLSPPLHRGNSAVSKASAYSIDSILGNRPSSPPRSPLSRSPQITLSNMENRLGEAASPAATESRSETDRCAVNDERATPPLNRGCTPAIDDVEAKTPSRSVSGSPVCEHLLDESIEASSKDGDDQKLEPNSEQDSPSEKPRKVRRSRTTFTTYQLHQLERAFEKTQYPDVFTREELALRLDLSEARVQVWFQNRRAKWRKREKALGRESPNFLSPYNGDLSPVSELNAHYSSAERLWANNLVANLPYLTGVGPMQALTTPRGPFLPAPAPYFHGKSIDGLLANYMCNGLPGSLLTAAATSSASLHQLSSPHSSLPVSAVSPIDIADAYGIRKSSIDALRLKAKEHSTTSLDSS</sequence>
<dbReference type="GO" id="GO:0005634">
    <property type="term" value="C:nucleus"/>
    <property type="evidence" value="ECO:0007669"/>
    <property type="project" value="UniProtKB-SubCell"/>
</dbReference>
<dbReference type="KEGG" id="sko:100366437"/>
<name>A0A0U2T5U8_SACKO</name>
<feature type="domain" description="Homeobox" evidence="9">
    <location>
        <begin position="167"/>
        <end position="227"/>
    </location>
</feature>
<dbReference type="InterPro" id="IPR001356">
    <property type="entry name" value="HD"/>
</dbReference>
<keyword evidence="3 6" id="KW-0238">DNA-binding</keyword>
<dbReference type="InterPro" id="IPR050649">
    <property type="entry name" value="Paired_Homeobox_TFs"/>
</dbReference>
<keyword evidence="4 6" id="KW-0371">Homeobox</keyword>
<dbReference type="SMART" id="SM00389">
    <property type="entry name" value="HOX"/>
    <property type="match status" value="1"/>
</dbReference>
<dbReference type="OrthoDB" id="6159439at2759"/>
<feature type="domain" description="OAR" evidence="10">
    <location>
        <begin position="359"/>
        <end position="372"/>
    </location>
</feature>
<dbReference type="RefSeq" id="XP_002731203.1">
    <property type="nucleotide sequence ID" value="XM_002731157.2"/>
</dbReference>
<evidence type="ECO:0000313" key="12">
    <source>
        <dbReference type="Proteomes" id="UP000694865"/>
    </source>
</evidence>
<dbReference type="GO" id="GO:0000977">
    <property type="term" value="F:RNA polymerase II transcription regulatory region sequence-specific DNA binding"/>
    <property type="evidence" value="ECO:0007669"/>
    <property type="project" value="TreeGrafter"/>
</dbReference>
<protein>
    <submittedName>
        <fullName evidence="13">Homeobox protein ARX-like</fullName>
    </submittedName>
    <submittedName>
        <fullName evidence="11">Homeobox protein ebx-like</fullName>
    </submittedName>
</protein>
<feature type="compositionally biased region" description="Basic and acidic residues" evidence="8">
    <location>
        <begin position="89"/>
        <end position="103"/>
    </location>
</feature>
<dbReference type="AlphaFoldDB" id="A0A0U2T5U8"/>
<evidence type="ECO:0000313" key="13">
    <source>
        <dbReference type="RefSeq" id="XP_002731203.1"/>
    </source>
</evidence>
<evidence type="ECO:0000259" key="10">
    <source>
        <dbReference type="PROSITE" id="PS50803"/>
    </source>
</evidence>
<dbReference type="GeneID" id="100366437"/>
<dbReference type="CDD" id="cd00086">
    <property type="entry name" value="homeodomain"/>
    <property type="match status" value="1"/>
</dbReference>
<dbReference type="PANTHER" id="PTHR24329">
    <property type="entry name" value="HOMEOBOX PROTEIN ARISTALESS"/>
    <property type="match status" value="1"/>
</dbReference>
<dbReference type="Proteomes" id="UP000694865">
    <property type="component" value="Unplaced"/>
</dbReference>
<dbReference type="InterPro" id="IPR017970">
    <property type="entry name" value="Homeobox_CS"/>
</dbReference>
<evidence type="ECO:0000256" key="3">
    <source>
        <dbReference type="ARBA" id="ARBA00023125"/>
    </source>
</evidence>
<dbReference type="InterPro" id="IPR009057">
    <property type="entry name" value="Homeodomain-like_sf"/>
</dbReference>
<accession>A0A0U2T5U8</accession>
<dbReference type="PROSITE" id="PS00027">
    <property type="entry name" value="HOMEOBOX_1"/>
    <property type="match status" value="1"/>
</dbReference>
<keyword evidence="12" id="KW-1185">Reference proteome</keyword>
<dbReference type="Gene3D" id="1.10.10.60">
    <property type="entry name" value="Homeodomain-like"/>
    <property type="match status" value="1"/>
</dbReference>
<proteinExistence type="evidence at transcript level"/>
<evidence type="ECO:0000256" key="5">
    <source>
        <dbReference type="ARBA" id="ARBA00023242"/>
    </source>
</evidence>
<organism evidence="11">
    <name type="scientific">Saccoglossus kowalevskii</name>
    <name type="common">Acorn worm</name>
    <dbReference type="NCBI Taxonomy" id="10224"/>
    <lineage>
        <taxon>Eukaryota</taxon>
        <taxon>Metazoa</taxon>
        <taxon>Hemichordata</taxon>
        <taxon>Enteropneusta</taxon>
        <taxon>Harrimaniidae</taxon>
        <taxon>Saccoglossus</taxon>
    </lineage>
</organism>
<dbReference type="PROSITE" id="PS50071">
    <property type="entry name" value="HOMEOBOX_2"/>
    <property type="match status" value="1"/>
</dbReference>
<evidence type="ECO:0000256" key="8">
    <source>
        <dbReference type="SAM" id="MobiDB-lite"/>
    </source>
</evidence>
<evidence type="ECO:0000256" key="2">
    <source>
        <dbReference type="ARBA" id="ARBA00022473"/>
    </source>
</evidence>
<evidence type="ECO:0000259" key="9">
    <source>
        <dbReference type="PROSITE" id="PS50071"/>
    </source>
</evidence>
<feature type="DNA-binding region" description="Homeobox" evidence="6">
    <location>
        <begin position="169"/>
        <end position="228"/>
    </location>
</feature>
<gene>
    <name evidence="13" type="primary">LOC100366437</name>
</gene>
<dbReference type="PANTHER" id="PTHR24329:SF543">
    <property type="entry name" value="FI01017P-RELATED"/>
    <property type="match status" value="1"/>
</dbReference>
<evidence type="ECO:0000256" key="4">
    <source>
        <dbReference type="ARBA" id="ARBA00023155"/>
    </source>
</evidence>
<evidence type="ECO:0000313" key="11">
    <source>
        <dbReference type="EMBL" id="ALR88634.1"/>
    </source>
</evidence>
<feature type="compositionally biased region" description="Polar residues" evidence="8">
    <location>
        <begin position="14"/>
        <end position="28"/>
    </location>
</feature>
<dbReference type="PROSITE" id="PS50803">
    <property type="entry name" value="OAR"/>
    <property type="match status" value="1"/>
</dbReference>
<dbReference type="Pfam" id="PF00046">
    <property type="entry name" value="Homeodomain"/>
    <property type="match status" value="1"/>
</dbReference>
<feature type="region of interest" description="Disordered" evidence="8">
    <location>
        <begin position="1"/>
        <end position="173"/>
    </location>
</feature>
<evidence type="ECO:0000256" key="6">
    <source>
        <dbReference type="PROSITE-ProRule" id="PRU00108"/>
    </source>
</evidence>
<reference evidence="13" key="2">
    <citation type="submission" date="2025-05" db="UniProtKB">
        <authorList>
            <consortium name="RefSeq"/>
        </authorList>
    </citation>
    <scope>IDENTIFICATION</scope>
    <source>
        <tissue evidence="13">Testes</tissue>
    </source>
</reference>
<keyword evidence="5 6" id="KW-0539">Nucleus</keyword>
<dbReference type="EMBL" id="KT954988">
    <property type="protein sequence ID" value="ALR88634.1"/>
    <property type="molecule type" value="mRNA"/>
</dbReference>
<dbReference type="GO" id="GO:0000981">
    <property type="term" value="F:DNA-binding transcription factor activity, RNA polymerase II-specific"/>
    <property type="evidence" value="ECO:0007669"/>
    <property type="project" value="InterPro"/>
</dbReference>
<feature type="compositionally biased region" description="Basic and acidic residues" evidence="8">
    <location>
        <begin position="144"/>
        <end position="155"/>
    </location>
</feature>
<reference evidence="11" key="1">
    <citation type="journal article" date="2015" name="Nature">
        <title>Hemichordate genomes and deuterostome origins.</title>
        <authorList>
            <person name="Simakov O."/>
            <person name="Kawashima T."/>
            <person name="Marletaz F."/>
            <person name="Jenkins J."/>
            <person name="Koyanagi R."/>
            <person name="Mitros T."/>
            <person name="Hisata K."/>
            <person name="Bredeson J."/>
            <person name="Shoguchi E."/>
            <person name="Gyoja F."/>
            <person name="Yue J.X."/>
            <person name="Chen Y.C."/>
            <person name="Freeman R.M.Jr."/>
            <person name="Sasaki A."/>
            <person name="Hikosaka-Katayama T."/>
            <person name="Sato A."/>
            <person name="Fujie M."/>
            <person name="Baughman K.W."/>
            <person name="Levine J."/>
            <person name="Gonzalez P."/>
            <person name="Cameron C."/>
            <person name="Fritzenwanker J.H."/>
            <person name="Pani A.M."/>
            <person name="Goto H."/>
            <person name="Kanda M."/>
            <person name="Arakaki N."/>
            <person name="Yamasaki S."/>
            <person name="Qu J."/>
            <person name="Cree A."/>
            <person name="Ding Y."/>
            <person name="Dinh H.H."/>
            <person name="Dugan S."/>
            <person name="Holder M."/>
            <person name="Jhangiani S.N."/>
            <person name="Kovar C.L."/>
            <person name="Lee S.L."/>
            <person name="Lewis L.R."/>
            <person name="Morton D."/>
            <person name="Nazareth L.V."/>
            <person name="Okwuonu G."/>
            <person name="Santibanez J."/>
            <person name="Chen R."/>
            <person name="Richards S."/>
            <person name="Muzny D.M."/>
            <person name="Gillis A."/>
            <person name="Peshkin L."/>
            <person name="Wu M."/>
            <person name="Humphreys T."/>
            <person name="Su Y.H."/>
            <person name="Putnam N.H."/>
            <person name="Schmutz J."/>
            <person name="Fujiyama A."/>
            <person name="Yu J.K."/>
            <person name="Tagawa K."/>
            <person name="Worley K.C."/>
            <person name="Gibbs R.A."/>
            <person name="Kirschner M.W."/>
            <person name="Lowe C.J."/>
            <person name="Satoh N."/>
            <person name="Rokhsar D.S."/>
            <person name="Gerhart J."/>
        </authorList>
    </citation>
    <scope>NUCLEOTIDE SEQUENCE</scope>
</reference>
<keyword evidence="2" id="KW-0217">Developmental protein</keyword>